<protein>
    <submittedName>
        <fullName evidence="1">ATP-binding protein</fullName>
    </submittedName>
</protein>
<keyword evidence="2" id="KW-1185">Reference proteome</keyword>
<organism evidence="1 2">
    <name type="scientific">Lepagella muris</name>
    <dbReference type="NCBI Taxonomy" id="3032870"/>
    <lineage>
        <taxon>Bacteria</taxon>
        <taxon>Pseudomonadati</taxon>
        <taxon>Bacteroidota</taxon>
        <taxon>Bacteroidia</taxon>
        <taxon>Bacteroidales</taxon>
        <taxon>Muribaculaceae</taxon>
        <taxon>Lepagella</taxon>
    </lineage>
</organism>
<sequence length="448" mass="52281">MKRKIYNHLLNWKKHNGTSALLINGARRVGKSYIAEELGRNEYRSFIKIDFNDISDDNLNLILDNLHDRDRLFSYLQLIYNTQLFERESLIILDEIQECPKMRAAIKYLVADGRYDYIEIGSLMSIRKNTENIIIPSEEEHINMYPMDFEEYLYANGEEMLADFIAECYYKTTPLPQALHRKALQLFKEYMVIGGMPQVVKAYLSTKDFNEADRQKSIILTLYRGDIAKHTGSQTFKVESVFDAIPSQLSKHEKKFRLSSISENARMREYIEPFTWLQDAKFVNLCFGSTEPSMGLAINADRTTLKCYFGDTGLLYSLAFTNIEEKNDVYRKIIRGKLSLNEGMFMENIVAQMLVAKGYSLFFYSNSDRNDNENRMELDFLLPKSHVTNKHNMNFVEVKSGKDYHIYSLKKAMKKYEMELNKAIVLHPDNLEIKENVTYLPLYMTGLL</sequence>
<reference evidence="1" key="1">
    <citation type="submission" date="2019-04" db="EMBL/GenBank/DDBJ databases">
        <title>Microbes associate with the intestines of laboratory mice.</title>
        <authorList>
            <person name="Navarre W."/>
            <person name="Wong E."/>
            <person name="Huang K."/>
            <person name="Tropini C."/>
            <person name="Ng K."/>
            <person name="Yu B."/>
        </authorList>
    </citation>
    <scope>NUCLEOTIDE SEQUENCE</scope>
    <source>
        <strain evidence="1">NM04_E33</strain>
    </source>
</reference>
<comment type="caution">
    <text evidence="1">The sequence shown here is derived from an EMBL/GenBank/DDBJ whole genome shotgun (WGS) entry which is preliminary data.</text>
</comment>
<dbReference type="EMBL" id="SRYB01000006">
    <property type="protein sequence ID" value="TGY79498.1"/>
    <property type="molecule type" value="Genomic_DNA"/>
</dbReference>
<dbReference type="Proteomes" id="UP000306319">
    <property type="component" value="Unassembled WGS sequence"/>
</dbReference>
<evidence type="ECO:0000313" key="2">
    <source>
        <dbReference type="Proteomes" id="UP000306319"/>
    </source>
</evidence>
<name>A0AC61RGK7_9BACT</name>
<evidence type="ECO:0000313" key="1">
    <source>
        <dbReference type="EMBL" id="TGY79498.1"/>
    </source>
</evidence>
<accession>A0AC61RGK7</accession>
<keyword evidence="1" id="KW-0547">Nucleotide-binding</keyword>
<gene>
    <name evidence="1" type="ORF">E5331_05655</name>
</gene>
<keyword evidence="1" id="KW-0067">ATP-binding</keyword>
<proteinExistence type="predicted"/>